<dbReference type="Gene3D" id="3.40.30.10">
    <property type="entry name" value="Glutaredoxin"/>
    <property type="match status" value="3"/>
</dbReference>
<proteinExistence type="inferred from homology"/>
<feature type="region of interest" description="Disordered" evidence="7">
    <location>
        <begin position="393"/>
        <end position="592"/>
    </location>
</feature>
<gene>
    <name evidence="9" type="ORF">DGYR_LOCUS13046</name>
</gene>
<dbReference type="Pfam" id="PF01216">
    <property type="entry name" value="Calsequestrin"/>
    <property type="match status" value="1"/>
</dbReference>
<dbReference type="GO" id="GO:0051279">
    <property type="term" value="P:regulation of release of sequestered calcium ion into cytosol"/>
    <property type="evidence" value="ECO:0007669"/>
    <property type="project" value="TreeGrafter"/>
</dbReference>
<feature type="signal peptide" evidence="8">
    <location>
        <begin position="1"/>
        <end position="19"/>
    </location>
</feature>
<feature type="compositionally biased region" description="Basic and acidic residues" evidence="7">
    <location>
        <begin position="576"/>
        <end position="585"/>
    </location>
</feature>
<comment type="similarity">
    <text evidence="2 6">Belongs to the calsequestrin family.</text>
</comment>
<dbReference type="OrthoDB" id="10038131at2759"/>
<evidence type="ECO:0000256" key="2">
    <source>
        <dbReference type="ARBA" id="ARBA00010987"/>
    </source>
</evidence>
<dbReference type="SUPFAM" id="SSF52833">
    <property type="entry name" value="Thioredoxin-like"/>
    <property type="match status" value="3"/>
</dbReference>
<feature type="chain" id="PRO_5029464048" description="Calsequestrin" evidence="8">
    <location>
        <begin position="20"/>
        <end position="592"/>
    </location>
</feature>
<dbReference type="GO" id="GO:0005509">
    <property type="term" value="F:calcium ion binding"/>
    <property type="evidence" value="ECO:0007669"/>
    <property type="project" value="InterPro"/>
</dbReference>
<dbReference type="GO" id="GO:0033018">
    <property type="term" value="C:sarcoplasmic reticulum lumen"/>
    <property type="evidence" value="ECO:0007669"/>
    <property type="project" value="UniProtKB-SubCell"/>
</dbReference>
<dbReference type="PANTHER" id="PTHR10033">
    <property type="entry name" value="CALSEQUESTRIN"/>
    <property type="match status" value="1"/>
</dbReference>
<organism evidence="9 10">
    <name type="scientific">Dimorphilus gyrociliatus</name>
    <dbReference type="NCBI Taxonomy" id="2664684"/>
    <lineage>
        <taxon>Eukaryota</taxon>
        <taxon>Metazoa</taxon>
        <taxon>Spiralia</taxon>
        <taxon>Lophotrochozoa</taxon>
        <taxon>Annelida</taxon>
        <taxon>Polychaeta</taxon>
        <taxon>Polychaeta incertae sedis</taxon>
        <taxon>Dinophilidae</taxon>
        <taxon>Dimorphilus</taxon>
    </lineage>
</organism>
<dbReference type="EMBL" id="CAJFCJ010000028">
    <property type="protein sequence ID" value="CAD5125708.1"/>
    <property type="molecule type" value="Genomic_DNA"/>
</dbReference>
<evidence type="ECO:0000256" key="5">
    <source>
        <dbReference type="ARBA" id="ARBA00023179"/>
    </source>
</evidence>
<feature type="compositionally biased region" description="Basic and acidic residues" evidence="7">
    <location>
        <begin position="393"/>
        <end position="404"/>
    </location>
</feature>
<dbReference type="Proteomes" id="UP000549394">
    <property type="component" value="Unassembled WGS sequence"/>
</dbReference>
<sequence length="592" mass="68443">MNSMIRIILLLAFCSTHSAHERFWYPYHDGTSRVVRLTADTLQSTLQNKNVVVVHYELANDQNEKGKSDTINKMLETTAQVLENNQVVVGVYNLADGAPAEGGLQQPGAIKVYRQGKPFDFNGYHLPETLLSFISKVNSTAVTQIANKQDKKLFDSYEGTKVIGFFQQESGAYKFYEQAAEFFHPNIPFFVVFDQLIANSLRCKGTGIIELVLPFRKDRVQCPQIPATTEEIVSFVRQNRSTSLLKITKENVHSLWGERENDVVAFYSASSPAGRSFFKVIKGRARYCNATANPMLAIDIDQFPMLVDVWQSLLKIDLSQPHLGFINSKTYESAWMDISSFPTLTPVDQGRAVQQWMQDIDDGLIKNDGSEPATIEGERAPLSCQEKVEKVKKSEKEAKREEVKNTQSVEVEAEKISKSEDKEVAEEAKQEAVVEEIEKQKVEKTQAEKKEKKETEKSEKVKKPKVEGEKNNQKEDQKKKVERKKKEEKPKREDNNKKEEQTKKEEKPRKSKKENNEQKREEEEERGEKQVEKERDNKKKKNYKNKNKNEERKEEKEVEEKQDKKNEKKGKKQNKEKKFKDEKQQKNKKYKK</sequence>
<keyword evidence="8" id="KW-0732">Signal</keyword>
<dbReference type="PRINTS" id="PR00312">
    <property type="entry name" value="CALSEQUESTRN"/>
</dbReference>
<reference evidence="9 10" key="1">
    <citation type="submission" date="2020-08" db="EMBL/GenBank/DDBJ databases">
        <authorList>
            <person name="Hejnol A."/>
        </authorList>
    </citation>
    <scope>NUCLEOTIDE SEQUENCE [LARGE SCALE GENOMIC DNA]</scope>
</reference>
<dbReference type="InterPro" id="IPR001393">
    <property type="entry name" value="Calsequestrin"/>
</dbReference>
<keyword evidence="3 6" id="KW-0106">Calcium</keyword>
<feature type="compositionally biased region" description="Basic and acidic residues" evidence="7">
    <location>
        <begin position="547"/>
        <end position="566"/>
    </location>
</feature>
<dbReference type="AlphaFoldDB" id="A0A7I8WC59"/>
<dbReference type="InterPro" id="IPR036249">
    <property type="entry name" value="Thioredoxin-like_sf"/>
</dbReference>
<evidence type="ECO:0000313" key="10">
    <source>
        <dbReference type="Proteomes" id="UP000549394"/>
    </source>
</evidence>
<evidence type="ECO:0000256" key="7">
    <source>
        <dbReference type="SAM" id="MobiDB-lite"/>
    </source>
</evidence>
<evidence type="ECO:0000256" key="8">
    <source>
        <dbReference type="SAM" id="SignalP"/>
    </source>
</evidence>
<evidence type="ECO:0000256" key="1">
    <source>
        <dbReference type="ARBA" id="ARBA00004564"/>
    </source>
</evidence>
<evidence type="ECO:0000256" key="4">
    <source>
        <dbReference type="ARBA" id="ARBA00022951"/>
    </source>
</evidence>
<comment type="function">
    <text evidence="6">Calsequestrin is a high-capacity, moderate affinity, calcium-binding protein and thus acts as an internal calcium store in muscle.</text>
</comment>
<comment type="caution">
    <text evidence="9">The sequence shown here is derived from an EMBL/GenBank/DDBJ whole genome shotgun (WGS) entry which is preliminary data.</text>
</comment>
<evidence type="ECO:0000256" key="3">
    <source>
        <dbReference type="ARBA" id="ARBA00022837"/>
    </source>
</evidence>
<name>A0A7I8WC59_9ANNE</name>
<keyword evidence="5" id="KW-0514">Muscle protein</keyword>
<keyword evidence="4" id="KW-0703">Sarcoplasmic reticulum</keyword>
<evidence type="ECO:0000313" key="9">
    <source>
        <dbReference type="EMBL" id="CAD5125708.1"/>
    </source>
</evidence>
<comment type="subcellular location">
    <subcellularLocation>
        <location evidence="1">Sarcoplasmic reticulum lumen</location>
    </subcellularLocation>
</comment>
<dbReference type="PANTHER" id="PTHR10033:SF0">
    <property type="entry name" value="CALSEQUESTRIN"/>
    <property type="match status" value="1"/>
</dbReference>
<protein>
    <recommendedName>
        <fullName evidence="6">Calsequestrin</fullName>
    </recommendedName>
</protein>
<feature type="compositionally biased region" description="Basic and acidic residues" evidence="7">
    <location>
        <begin position="412"/>
        <end position="537"/>
    </location>
</feature>
<evidence type="ECO:0000256" key="6">
    <source>
        <dbReference type="RuleBase" id="RU000648"/>
    </source>
</evidence>
<keyword evidence="10" id="KW-1185">Reference proteome</keyword>
<accession>A0A7I8WC59</accession>